<accession>A0A0R3M8U2</accession>
<dbReference type="EMBL" id="LLYB01000128">
    <property type="protein sequence ID" value="KRR16305.1"/>
    <property type="molecule type" value="Genomic_DNA"/>
</dbReference>
<keyword evidence="1" id="KW-1133">Transmembrane helix</keyword>
<gene>
    <name evidence="2" type="ORF">CQ14_33330</name>
</gene>
<comment type="caution">
    <text evidence="2">The sequence shown here is derived from an EMBL/GenBank/DDBJ whole genome shotgun (WGS) entry which is preliminary data.</text>
</comment>
<name>A0A0R3M8U2_9BRAD</name>
<proteinExistence type="predicted"/>
<evidence type="ECO:0000256" key="1">
    <source>
        <dbReference type="SAM" id="Phobius"/>
    </source>
</evidence>
<evidence type="ECO:0000313" key="3">
    <source>
        <dbReference type="Proteomes" id="UP000051660"/>
    </source>
</evidence>
<keyword evidence="1" id="KW-0472">Membrane</keyword>
<dbReference type="Proteomes" id="UP000051660">
    <property type="component" value="Unassembled WGS sequence"/>
</dbReference>
<keyword evidence="1" id="KW-0812">Transmembrane</keyword>
<organism evidence="2 3">
    <name type="scientific">Bradyrhizobium lablabi</name>
    <dbReference type="NCBI Taxonomy" id="722472"/>
    <lineage>
        <taxon>Bacteria</taxon>
        <taxon>Pseudomonadati</taxon>
        <taxon>Pseudomonadota</taxon>
        <taxon>Alphaproteobacteria</taxon>
        <taxon>Hyphomicrobiales</taxon>
        <taxon>Nitrobacteraceae</taxon>
        <taxon>Bradyrhizobium</taxon>
    </lineage>
</organism>
<feature type="transmembrane region" description="Helical" evidence="1">
    <location>
        <begin position="29"/>
        <end position="48"/>
    </location>
</feature>
<reference evidence="2 3" key="1">
    <citation type="submission" date="2014-03" db="EMBL/GenBank/DDBJ databases">
        <title>Bradyrhizobium valentinum sp. nov., isolated from effective nodules of Lupinus mariae-josephae, a lupine endemic of basic-lime soils in Eastern Spain.</title>
        <authorList>
            <person name="Duran D."/>
            <person name="Rey L."/>
            <person name="Navarro A."/>
            <person name="Busquets A."/>
            <person name="Imperial J."/>
            <person name="Ruiz-Argueso T."/>
        </authorList>
    </citation>
    <scope>NUCLEOTIDE SEQUENCE [LARGE SCALE GENOMIC DNA]</scope>
    <source>
        <strain evidence="2 3">CCBAU 23086</strain>
    </source>
</reference>
<evidence type="ECO:0000313" key="2">
    <source>
        <dbReference type="EMBL" id="KRR16305.1"/>
    </source>
</evidence>
<sequence length="100" mass="10749">MALMGGILGGVALLALLLRIFDTAAILPGLMGIAGLGITGTLVTLIILRDGRRLGHCGLPLLVRFVLRGQRAANREGFWPIFRELHRRSFTELEGPAAMS</sequence>
<dbReference type="AlphaFoldDB" id="A0A0R3M8U2"/>
<protein>
    <submittedName>
        <fullName evidence="2">Uncharacterized protein</fullName>
    </submittedName>
</protein>